<dbReference type="Gene3D" id="3.30.450.40">
    <property type="match status" value="1"/>
</dbReference>
<keyword evidence="1" id="KW-0805">Transcription regulation</keyword>
<dbReference type="InterPro" id="IPR036390">
    <property type="entry name" value="WH_DNA-bd_sf"/>
</dbReference>
<dbReference type="InterPro" id="IPR029016">
    <property type="entry name" value="GAF-like_dom_sf"/>
</dbReference>
<dbReference type="Pfam" id="PF01614">
    <property type="entry name" value="IclR_C"/>
    <property type="match status" value="1"/>
</dbReference>
<evidence type="ECO:0000256" key="1">
    <source>
        <dbReference type="ARBA" id="ARBA00023015"/>
    </source>
</evidence>
<gene>
    <name evidence="6" type="ORF">JN12_02576</name>
</gene>
<dbReference type="RefSeq" id="WP_145023372.1">
    <property type="nucleotide sequence ID" value="NZ_VLLN01000016.1"/>
</dbReference>
<dbReference type="SUPFAM" id="SSF55781">
    <property type="entry name" value="GAF domain-like"/>
    <property type="match status" value="1"/>
</dbReference>
<evidence type="ECO:0000256" key="2">
    <source>
        <dbReference type="ARBA" id="ARBA00023125"/>
    </source>
</evidence>
<dbReference type="EMBL" id="VLLN01000016">
    <property type="protein sequence ID" value="TWJ18356.1"/>
    <property type="molecule type" value="Genomic_DNA"/>
</dbReference>
<evidence type="ECO:0000256" key="3">
    <source>
        <dbReference type="ARBA" id="ARBA00023163"/>
    </source>
</evidence>
<dbReference type="PANTHER" id="PTHR30136">
    <property type="entry name" value="HELIX-TURN-HELIX TRANSCRIPTIONAL REGULATOR, ICLR FAMILY"/>
    <property type="match status" value="1"/>
</dbReference>
<dbReference type="InterPro" id="IPR005471">
    <property type="entry name" value="Tscrpt_reg_IclR_N"/>
</dbReference>
<organism evidence="6 7">
    <name type="scientific">Geobacter argillaceus</name>
    <dbReference type="NCBI Taxonomy" id="345631"/>
    <lineage>
        <taxon>Bacteria</taxon>
        <taxon>Pseudomonadati</taxon>
        <taxon>Thermodesulfobacteriota</taxon>
        <taxon>Desulfuromonadia</taxon>
        <taxon>Geobacterales</taxon>
        <taxon>Geobacteraceae</taxon>
        <taxon>Geobacter</taxon>
    </lineage>
</organism>
<dbReference type="SUPFAM" id="SSF46785">
    <property type="entry name" value="Winged helix' DNA-binding domain"/>
    <property type="match status" value="1"/>
</dbReference>
<dbReference type="InterPro" id="IPR050707">
    <property type="entry name" value="HTH_MetabolicPath_Reg"/>
</dbReference>
<evidence type="ECO:0000313" key="7">
    <source>
        <dbReference type="Proteomes" id="UP000319449"/>
    </source>
</evidence>
<protein>
    <submittedName>
        <fullName evidence="6">IclR family transcriptional regulator</fullName>
    </submittedName>
</protein>
<reference evidence="6 7" key="1">
    <citation type="submission" date="2019-07" db="EMBL/GenBank/DDBJ databases">
        <title>Genomic Encyclopedia of Archaeal and Bacterial Type Strains, Phase II (KMG-II): from individual species to whole genera.</title>
        <authorList>
            <person name="Goeker M."/>
        </authorList>
    </citation>
    <scope>NUCLEOTIDE SEQUENCE [LARGE SCALE GENOMIC DNA]</scope>
    <source>
        <strain evidence="6 7">ATCC BAA-1139</strain>
    </source>
</reference>
<dbReference type="AlphaFoldDB" id="A0A562VK51"/>
<keyword evidence="2" id="KW-0238">DNA-binding</keyword>
<keyword evidence="3" id="KW-0804">Transcription</keyword>
<dbReference type="PANTHER" id="PTHR30136:SF33">
    <property type="entry name" value="TRANSCRIPTIONAL REGULATORY PROTEIN"/>
    <property type="match status" value="1"/>
</dbReference>
<accession>A0A562VK51</accession>
<dbReference type="GO" id="GO:0003677">
    <property type="term" value="F:DNA binding"/>
    <property type="evidence" value="ECO:0007669"/>
    <property type="project" value="UniProtKB-KW"/>
</dbReference>
<dbReference type="GO" id="GO:0045892">
    <property type="term" value="P:negative regulation of DNA-templated transcription"/>
    <property type="evidence" value="ECO:0007669"/>
    <property type="project" value="TreeGrafter"/>
</dbReference>
<evidence type="ECO:0000259" key="4">
    <source>
        <dbReference type="PROSITE" id="PS51077"/>
    </source>
</evidence>
<dbReference type="InterPro" id="IPR036388">
    <property type="entry name" value="WH-like_DNA-bd_sf"/>
</dbReference>
<evidence type="ECO:0000313" key="6">
    <source>
        <dbReference type="EMBL" id="TWJ18356.1"/>
    </source>
</evidence>
<dbReference type="GO" id="GO:0003700">
    <property type="term" value="F:DNA-binding transcription factor activity"/>
    <property type="evidence" value="ECO:0007669"/>
    <property type="project" value="TreeGrafter"/>
</dbReference>
<dbReference type="OrthoDB" id="5401369at2"/>
<feature type="domain" description="HTH iclR-type" evidence="4">
    <location>
        <begin position="18"/>
        <end position="80"/>
    </location>
</feature>
<dbReference type="Proteomes" id="UP000319449">
    <property type="component" value="Unassembled WGS sequence"/>
</dbReference>
<evidence type="ECO:0000259" key="5">
    <source>
        <dbReference type="PROSITE" id="PS51078"/>
    </source>
</evidence>
<dbReference type="Pfam" id="PF09339">
    <property type="entry name" value="HTH_IclR"/>
    <property type="match status" value="1"/>
</dbReference>
<dbReference type="Gene3D" id="1.10.10.10">
    <property type="entry name" value="Winged helix-like DNA-binding domain superfamily/Winged helix DNA-binding domain"/>
    <property type="match status" value="1"/>
</dbReference>
<keyword evidence="7" id="KW-1185">Reference proteome</keyword>
<dbReference type="InterPro" id="IPR014757">
    <property type="entry name" value="Tscrpt_reg_IclR_C"/>
</dbReference>
<dbReference type="PROSITE" id="PS51077">
    <property type="entry name" value="HTH_ICLR"/>
    <property type="match status" value="1"/>
</dbReference>
<dbReference type="SMART" id="SM00346">
    <property type="entry name" value="HTH_ICLR"/>
    <property type="match status" value="1"/>
</dbReference>
<dbReference type="PROSITE" id="PS51078">
    <property type="entry name" value="ICLR_ED"/>
    <property type="match status" value="1"/>
</dbReference>
<name>A0A562VK51_9BACT</name>
<comment type="caution">
    <text evidence="6">The sequence shown here is derived from an EMBL/GenBank/DDBJ whole genome shotgun (WGS) entry which is preliminary data.</text>
</comment>
<feature type="domain" description="IclR-ED" evidence="5">
    <location>
        <begin position="81"/>
        <end position="263"/>
    </location>
</feature>
<sequence>MTKDRRTDRTPEDARKFVEALARGLEVLSCFHPSDHYLGNQEISKRTRLPKSTVSRLTFTLAELGYLNYSTTHNKYCLGNAVIGLGYAKLAQMDIRRISRPLMQALAEHTQASVNLGIRDQLNMIYIDTYRNTSTLAVQLDVGSQIPIATTSMGKAYLCALPEDKRTELMEQIRANEAQNWPLIKDGIDKAMADYREFGYCTSLGTWRTEVHAAAVPLTLDDGTIMVFSCSGASFQLSRQLIETDIGPRLINLVGNVRTALSFVKN</sequence>
<proteinExistence type="predicted"/>